<sequence>MMRESEKDYIDGCRYDEPNDKHKCLSSASSLPTCFISTPFVGEWIQPGLADSITINNTSCSLKGTCIATIGHQDAKNKFIFYNEQTRCKRCVLFISRHSNALQYRESECFDADDDDNTRICGSITPDTVLYTLFRENPESIPCPFDQSWHFGKTRQVSKVCHPKAFQHCLSSNTFEVSYNNQCQTNKNVRATCFARFTDGNINYVVARSNDRKRFVCFSYSKAKRDEQHTLPNEVYLSMDETCRDLLTRESAIVLNVLPDTYHRQYESKIQLPHWTQGKWLTIGTSSMNMNSVYINNTQLIIKINGDQTILHDLKLTRLVLKSRQHENTIRIKAKSFEQCSSILYCIQLTYRSPAVMDLSIGFDQNKCQVSHLHYTLFKPSASSNISCPQMGIYSSSKTYRPLIPVSTCSTGVWTLSIGCETSNKSELTFSSACRHETVPDVQVITSIKGICLASWRSDEQFQRTIILYEQTRAFCLIQPLKPNIASWILSESSCTEIDVSSINVENSLSYSDNCQHYIKSSEFLTTNNSSIERISYLLFSFLLVLLLFKY</sequence>
<name>A0A821QVN6_9BILA</name>
<dbReference type="PANTHER" id="PTHR22255:SF9">
    <property type="entry name" value="LP06548P"/>
    <property type="match status" value="1"/>
</dbReference>
<dbReference type="InterPro" id="IPR055470">
    <property type="entry name" value="DUF7042"/>
</dbReference>
<dbReference type="Proteomes" id="UP000663838">
    <property type="component" value="Unassembled WGS sequence"/>
</dbReference>
<proteinExistence type="predicted"/>
<feature type="domain" description="DUF7042" evidence="1">
    <location>
        <begin position="140"/>
        <end position="253"/>
    </location>
</feature>
<dbReference type="PANTHER" id="PTHR22255">
    <property type="entry name" value="LP06548P"/>
    <property type="match status" value="1"/>
</dbReference>
<accession>A0A821QVN6</accession>
<gene>
    <name evidence="3" type="ORF">TOA249_LOCUS25038</name>
</gene>
<protein>
    <submittedName>
        <fullName evidence="3">Uncharacterized protein</fullName>
    </submittedName>
</protein>
<comment type="caution">
    <text evidence="3">The sequence shown here is derived from an EMBL/GenBank/DDBJ whole genome shotgun (WGS) entry which is preliminary data.</text>
</comment>
<evidence type="ECO:0000259" key="2">
    <source>
        <dbReference type="Pfam" id="PF23071"/>
    </source>
</evidence>
<dbReference type="AlphaFoldDB" id="A0A821QVN6"/>
<evidence type="ECO:0000313" key="3">
    <source>
        <dbReference type="EMBL" id="CAF4827846.1"/>
    </source>
</evidence>
<dbReference type="EMBL" id="CAJOBS010002646">
    <property type="protein sequence ID" value="CAF4827846.1"/>
    <property type="molecule type" value="Genomic_DNA"/>
</dbReference>
<dbReference type="InterPro" id="IPR055472">
    <property type="entry name" value="DUF7044"/>
</dbReference>
<dbReference type="Pfam" id="PF23071">
    <property type="entry name" value="DUF7044"/>
    <property type="match status" value="1"/>
</dbReference>
<feature type="domain" description="DUF7044" evidence="2">
    <location>
        <begin position="33"/>
        <end position="121"/>
    </location>
</feature>
<organism evidence="3 4">
    <name type="scientific">Rotaria socialis</name>
    <dbReference type="NCBI Taxonomy" id="392032"/>
    <lineage>
        <taxon>Eukaryota</taxon>
        <taxon>Metazoa</taxon>
        <taxon>Spiralia</taxon>
        <taxon>Gnathifera</taxon>
        <taxon>Rotifera</taxon>
        <taxon>Eurotatoria</taxon>
        <taxon>Bdelloidea</taxon>
        <taxon>Philodinida</taxon>
        <taxon>Philodinidae</taxon>
        <taxon>Rotaria</taxon>
    </lineage>
</organism>
<reference evidence="3" key="1">
    <citation type="submission" date="2021-02" db="EMBL/GenBank/DDBJ databases">
        <authorList>
            <person name="Nowell W R."/>
        </authorList>
    </citation>
    <scope>NUCLEOTIDE SEQUENCE</scope>
</reference>
<dbReference type="Pfam" id="PF23069">
    <property type="entry name" value="DUF7042"/>
    <property type="match status" value="1"/>
</dbReference>
<evidence type="ECO:0000313" key="4">
    <source>
        <dbReference type="Proteomes" id="UP000663838"/>
    </source>
</evidence>
<evidence type="ECO:0000259" key="1">
    <source>
        <dbReference type="Pfam" id="PF23069"/>
    </source>
</evidence>